<proteinExistence type="predicted"/>
<dbReference type="Proteomes" id="UP001234913">
    <property type="component" value="Chromosome"/>
</dbReference>
<keyword evidence="2" id="KW-1185">Reference proteome</keyword>
<organism evidence="1 2">
    <name type="scientific">Staphylococcus hyicus</name>
    <dbReference type="NCBI Taxonomy" id="1284"/>
    <lineage>
        <taxon>Bacteria</taxon>
        <taxon>Bacillati</taxon>
        <taxon>Bacillota</taxon>
        <taxon>Bacilli</taxon>
        <taxon>Bacillales</taxon>
        <taxon>Staphylococcaceae</taxon>
        <taxon>Staphylococcus</taxon>
    </lineage>
</organism>
<gene>
    <name evidence="1" type="ORF">QUC96_008515</name>
</gene>
<evidence type="ECO:0000313" key="1">
    <source>
        <dbReference type="EMBL" id="XKR68495.1"/>
    </source>
</evidence>
<accession>A0ACD5FKL2</accession>
<protein>
    <submittedName>
        <fullName evidence="1">Uncharacterized protein</fullName>
    </submittedName>
</protein>
<sequence length="298" mass="34461">MKKPFILFVSSSLILLILILSLSIYYICQLNKPNVKTLRASLTYPQHLKGIVQSDYNYILKYNENLGFVQDIHVKDNEKVNTDKPLITYHNPSKIPIIHALNQLLSNHLSTNQAFEINKEIIKYKSDLYHTIPSPVEGIVRLHESFPNRNKEKILEISSEEQHILVKVPEHLYTKFNKTQTVTLHSALTDKTVKGTVISRHFTPASPPKISAKTYYFVKVKTPKKYPIGTHFEVHFSKPQLILPQDILLDENSVLIYKKGKLIKRIITYDKINEQLIIKSGIFVGEKIVRYPKETNFQ</sequence>
<name>A0ACD5FKL2_STAHY</name>
<reference evidence="1" key="1">
    <citation type="submission" date="2024-09" db="EMBL/GenBank/DDBJ databases">
        <authorList>
            <person name="Gagne-Thivierge C."/>
        </authorList>
    </citation>
    <scope>NUCLEOTIDE SEQUENCE</scope>
    <source>
        <strain evidence="1">SC310</strain>
    </source>
</reference>
<evidence type="ECO:0000313" key="2">
    <source>
        <dbReference type="Proteomes" id="UP001234913"/>
    </source>
</evidence>
<dbReference type="EMBL" id="CP171742">
    <property type="protein sequence ID" value="XKR68495.1"/>
    <property type="molecule type" value="Genomic_DNA"/>
</dbReference>